<name>A0A1T4SA35_9GAMM</name>
<reference evidence="3 4" key="1">
    <citation type="submission" date="2017-02" db="EMBL/GenBank/DDBJ databases">
        <authorList>
            <person name="Peterson S.W."/>
        </authorList>
    </citation>
    <scope>NUCLEOTIDE SEQUENCE [LARGE SCALE GENOMIC DNA]</scope>
    <source>
        <strain evidence="3 4">CECT 9189</strain>
    </source>
</reference>
<keyword evidence="1" id="KW-0732">Signal</keyword>
<evidence type="ECO:0000313" key="2">
    <source>
        <dbReference type="EMBL" id="MEC6832613.1"/>
    </source>
</evidence>
<proteinExistence type="predicted"/>
<dbReference type="AlphaFoldDB" id="A0A1T4SA35"/>
<dbReference type="InterPro" id="IPR007446">
    <property type="entry name" value="PilP"/>
</dbReference>
<feature type="signal peptide" evidence="1">
    <location>
        <begin position="1"/>
        <end position="19"/>
    </location>
</feature>
<dbReference type="EMBL" id="FUWP01000005">
    <property type="protein sequence ID" value="SKA25047.1"/>
    <property type="molecule type" value="Genomic_DNA"/>
</dbReference>
<dbReference type="PIRSF" id="PIRSF016481">
    <property type="entry name" value="Pilus_assembly_PilP"/>
    <property type="match status" value="1"/>
</dbReference>
<dbReference type="Gene3D" id="2.30.30.830">
    <property type="match status" value="1"/>
</dbReference>
<dbReference type="Pfam" id="PF04351">
    <property type="entry name" value="PilP"/>
    <property type="match status" value="1"/>
</dbReference>
<accession>A0A1T4SA35</accession>
<evidence type="ECO:0000313" key="3">
    <source>
        <dbReference type="EMBL" id="SKA25047.1"/>
    </source>
</evidence>
<dbReference type="EMBL" id="JAYXUG010000009">
    <property type="protein sequence ID" value="MEC6832613.1"/>
    <property type="molecule type" value="Genomic_DNA"/>
</dbReference>
<protein>
    <submittedName>
        <fullName evidence="2">Pilus assembly protein PilP</fullName>
    </submittedName>
    <submittedName>
        <fullName evidence="3">Pilus assembly protein, PilP</fullName>
    </submittedName>
</protein>
<dbReference type="RefSeq" id="WP_080174368.1">
    <property type="nucleotide sequence ID" value="NZ_AP024854.1"/>
</dbReference>
<gene>
    <name evidence="3" type="ORF">CZ814_01514</name>
    <name evidence="2" type="ORF">VXS06_12665</name>
</gene>
<feature type="chain" id="PRO_5011984279" evidence="1">
    <location>
        <begin position="20"/>
        <end position="171"/>
    </location>
</feature>
<dbReference type="OrthoDB" id="5296580at2"/>
<dbReference type="Proteomes" id="UP000191116">
    <property type="component" value="Unassembled WGS sequence"/>
</dbReference>
<dbReference type="Proteomes" id="UP001306119">
    <property type="component" value="Unassembled WGS sequence"/>
</dbReference>
<dbReference type="PROSITE" id="PS51257">
    <property type="entry name" value="PROKAR_LIPOPROTEIN"/>
    <property type="match status" value="1"/>
</dbReference>
<evidence type="ECO:0000256" key="1">
    <source>
        <dbReference type="SAM" id="SignalP"/>
    </source>
</evidence>
<reference evidence="2 5" key="2">
    <citation type="submission" date="2024-01" db="EMBL/GenBank/DDBJ databases">
        <title>Active colonisers of the gastrointestinal tract of Atlantic salmon farmed in a warm water region.</title>
        <authorList>
            <person name="Bowman J.P."/>
        </authorList>
    </citation>
    <scope>NUCLEOTIDE SEQUENCE [LARGE SCALE GENOMIC DNA]</scope>
    <source>
        <strain evidence="2 5">S3MW1</strain>
    </source>
</reference>
<evidence type="ECO:0000313" key="4">
    <source>
        <dbReference type="Proteomes" id="UP000191116"/>
    </source>
</evidence>
<evidence type="ECO:0000313" key="5">
    <source>
        <dbReference type="Proteomes" id="UP001306119"/>
    </source>
</evidence>
<organism evidence="3 4">
    <name type="scientific">Photobacterium toruni</name>
    <dbReference type="NCBI Taxonomy" id="1935446"/>
    <lineage>
        <taxon>Bacteria</taxon>
        <taxon>Pseudomonadati</taxon>
        <taxon>Pseudomonadota</taxon>
        <taxon>Gammaproteobacteria</taxon>
        <taxon>Vibrionales</taxon>
        <taxon>Vibrionaceae</taxon>
        <taxon>Photobacterium</taxon>
    </lineage>
</organism>
<sequence length="171" mass="19282">MRALLWLLPLGFGLMGCQANTDSVEQFIAQTHTHAKAKVKPLAEPYIFVAESFVMTSKRVPFLRPRPELLLTKQANSSCWQPLFDHKPTQLETFPLEQLSMKGVIGHQRQLWGLVYTPKGELVKIKPGQFVGLNRGKVIKVSDKLIEIEETLPDGKGCWLTRPAKLALVQH</sequence>
<keyword evidence="5" id="KW-1185">Reference proteome</keyword>